<dbReference type="NCBIfam" id="TIGR00741">
    <property type="entry name" value="yfiA"/>
    <property type="match status" value="1"/>
</dbReference>
<evidence type="ECO:0000259" key="3">
    <source>
        <dbReference type="Pfam" id="PF16321"/>
    </source>
</evidence>
<keyword evidence="1" id="KW-0810">Translation regulation</keyword>
<reference evidence="4" key="1">
    <citation type="submission" date="2021-01" db="EMBL/GenBank/DDBJ databases">
        <authorList>
            <person name="Corre E."/>
            <person name="Pelletier E."/>
            <person name="Niang G."/>
            <person name="Scheremetjew M."/>
            <person name="Finn R."/>
            <person name="Kale V."/>
            <person name="Holt S."/>
            <person name="Cochrane G."/>
            <person name="Meng A."/>
            <person name="Brown T."/>
            <person name="Cohen L."/>
        </authorList>
    </citation>
    <scope>NUCLEOTIDE SEQUENCE</scope>
    <source>
        <strain evidence="4">MM31A-1</strain>
    </source>
</reference>
<dbReference type="PANTHER" id="PTHR33231:SF1">
    <property type="entry name" value="30S RIBOSOMAL PROTEIN"/>
    <property type="match status" value="1"/>
</dbReference>
<keyword evidence="2" id="KW-0732">Signal</keyword>
<dbReference type="InterPro" id="IPR050574">
    <property type="entry name" value="HPF/YfiA_ribosome-assoc"/>
</dbReference>
<dbReference type="Pfam" id="PF16321">
    <property type="entry name" value="Ribosom_S30AE_C"/>
    <property type="match status" value="1"/>
</dbReference>
<dbReference type="InterPro" id="IPR034694">
    <property type="entry name" value="HPF_long/plastid"/>
</dbReference>
<evidence type="ECO:0000256" key="1">
    <source>
        <dbReference type="ARBA" id="ARBA00022845"/>
    </source>
</evidence>
<protein>
    <recommendedName>
        <fullName evidence="3">Sigma 54 modulation/S30EA ribosomal protein C-terminal domain-containing protein</fullName>
    </recommendedName>
</protein>
<dbReference type="HAMAP" id="MF_00839">
    <property type="entry name" value="HPF"/>
    <property type="match status" value="1"/>
</dbReference>
<dbReference type="InterPro" id="IPR038416">
    <property type="entry name" value="Ribosom_S30AE_C_sf"/>
</dbReference>
<dbReference type="Gene3D" id="3.30.160.100">
    <property type="entry name" value="Ribosome hibernation promotion factor-like"/>
    <property type="match status" value="1"/>
</dbReference>
<feature type="domain" description="Sigma 54 modulation/S30EA ribosomal protein C-terminal" evidence="3">
    <location>
        <begin position="177"/>
        <end position="233"/>
    </location>
</feature>
<name>A0A7S3PZ93_9STRA</name>
<organism evidence="4">
    <name type="scientific">Chaetoceros debilis</name>
    <dbReference type="NCBI Taxonomy" id="122233"/>
    <lineage>
        <taxon>Eukaryota</taxon>
        <taxon>Sar</taxon>
        <taxon>Stramenopiles</taxon>
        <taxon>Ochrophyta</taxon>
        <taxon>Bacillariophyta</taxon>
        <taxon>Coscinodiscophyceae</taxon>
        <taxon>Chaetocerotophycidae</taxon>
        <taxon>Chaetocerotales</taxon>
        <taxon>Chaetocerotaceae</taxon>
        <taxon>Chaetoceros</taxon>
    </lineage>
</organism>
<dbReference type="AlphaFoldDB" id="A0A7S3PZ93"/>
<dbReference type="GO" id="GO:0045900">
    <property type="term" value="P:negative regulation of translational elongation"/>
    <property type="evidence" value="ECO:0007669"/>
    <property type="project" value="TreeGrafter"/>
</dbReference>
<dbReference type="PANTHER" id="PTHR33231">
    <property type="entry name" value="30S RIBOSOMAL PROTEIN"/>
    <property type="match status" value="1"/>
</dbReference>
<dbReference type="CDD" id="cd00552">
    <property type="entry name" value="RaiA"/>
    <property type="match status" value="1"/>
</dbReference>
<dbReference type="InterPro" id="IPR032528">
    <property type="entry name" value="Ribosom_S30AE_C"/>
</dbReference>
<proteinExistence type="inferred from homology"/>
<dbReference type="Pfam" id="PF02482">
    <property type="entry name" value="Ribosomal_S30AE"/>
    <property type="match status" value="1"/>
</dbReference>
<gene>
    <name evidence="4" type="ORF">CDEB00056_LOCUS5285</name>
</gene>
<feature type="chain" id="PRO_5031430589" description="Sigma 54 modulation/S30EA ribosomal protein C-terminal domain-containing protein" evidence="2">
    <location>
        <begin position="18"/>
        <end position="237"/>
    </location>
</feature>
<dbReference type="InterPro" id="IPR036567">
    <property type="entry name" value="RHF-like"/>
</dbReference>
<dbReference type="InterPro" id="IPR003489">
    <property type="entry name" value="RHF/RaiA"/>
</dbReference>
<evidence type="ECO:0000313" key="4">
    <source>
        <dbReference type="EMBL" id="CAE0460444.1"/>
    </source>
</evidence>
<accession>A0A7S3PZ93</accession>
<sequence>MRFSMLITASILSGAAAFAPQISSNHRMAATSLAMSTENISYVITGNNIDVTPSLNEYVNKKLDKIVGKLSADAIQECDVHLSVNKNPKVKDAHTAEVVTYLKGSVIRCAETTPDMYASIDEVTDRLAAKLRKYKERRLEGYHGGPNMGENLAAVLDSLPVETEEDEPATEEFVDPEAPEITKIKSYDLTNPISVEEAIFALDYVDHPFFVFREDKSNDINVIYKRNAGGYGLIGPQ</sequence>
<dbReference type="Gene3D" id="3.30.505.50">
    <property type="entry name" value="Sigma 54 modulation/S30EA ribosomal protein, C-terminal domain"/>
    <property type="match status" value="1"/>
</dbReference>
<feature type="signal peptide" evidence="2">
    <location>
        <begin position="1"/>
        <end position="17"/>
    </location>
</feature>
<dbReference type="EMBL" id="HBIO01007117">
    <property type="protein sequence ID" value="CAE0460444.1"/>
    <property type="molecule type" value="Transcribed_RNA"/>
</dbReference>
<dbReference type="GO" id="GO:0043024">
    <property type="term" value="F:ribosomal small subunit binding"/>
    <property type="evidence" value="ECO:0007669"/>
    <property type="project" value="TreeGrafter"/>
</dbReference>
<dbReference type="SUPFAM" id="SSF69754">
    <property type="entry name" value="Ribosome binding protein Y (YfiA homologue)"/>
    <property type="match status" value="1"/>
</dbReference>
<evidence type="ECO:0000256" key="2">
    <source>
        <dbReference type="SAM" id="SignalP"/>
    </source>
</evidence>
<dbReference type="GO" id="GO:0022627">
    <property type="term" value="C:cytosolic small ribosomal subunit"/>
    <property type="evidence" value="ECO:0007669"/>
    <property type="project" value="TreeGrafter"/>
</dbReference>